<dbReference type="EMBL" id="PKSG01000151">
    <property type="protein sequence ID" value="POR38294.1"/>
    <property type="molecule type" value="Genomic_DNA"/>
</dbReference>
<name>A0A2S4L770_9HYPO</name>
<accession>A0A2S4L770</accession>
<evidence type="ECO:0000313" key="2">
    <source>
        <dbReference type="EMBL" id="POR38294.1"/>
    </source>
</evidence>
<evidence type="ECO:0000313" key="3">
    <source>
        <dbReference type="Proteomes" id="UP000237481"/>
    </source>
</evidence>
<keyword evidence="3" id="KW-1185">Reference proteome</keyword>
<dbReference type="OrthoDB" id="2101715at2759"/>
<evidence type="ECO:0000256" key="1">
    <source>
        <dbReference type="SAM" id="MobiDB-lite"/>
    </source>
</evidence>
<feature type="region of interest" description="Disordered" evidence="1">
    <location>
        <begin position="99"/>
        <end position="139"/>
    </location>
</feature>
<feature type="compositionally biased region" description="Basic and acidic residues" evidence="1">
    <location>
        <begin position="109"/>
        <end position="126"/>
    </location>
</feature>
<comment type="caution">
    <text evidence="2">The sequence shown here is derived from an EMBL/GenBank/DDBJ whole genome shotgun (WGS) entry which is preliminary data.</text>
</comment>
<dbReference type="Proteomes" id="UP000237481">
    <property type="component" value="Unassembled WGS sequence"/>
</dbReference>
<proteinExistence type="predicted"/>
<reference evidence="2 3" key="1">
    <citation type="submission" date="2018-01" db="EMBL/GenBank/DDBJ databases">
        <title>Harnessing the power of phylogenomics to disentangle the directionality and signatures of interkingdom host jumping in the parasitic fungal genus Tolypocladium.</title>
        <authorList>
            <person name="Quandt C.A."/>
            <person name="Patterson W."/>
            <person name="Spatafora J.W."/>
        </authorList>
    </citation>
    <scope>NUCLEOTIDE SEQUENCE [LARGE SCALE GENOMIC DNA]</scope>
    <source>
        <strain evidence="2 3">NRBC 100945</strain>
    </source>
</reference>
<dbReference type="STRING" id="94208.A0A2S4L770"/>
<dbReference type="AlphaFoldDB" id="A0A2S4L770"/>
<sequence>MAPLIPRMHRFEIDDQPSFPAFLRVLVQNHLTRAWRTTTPPLKVPPAHIVATILVDNLGALCPRTRASTSARAAAAQAVHRAGRQRTPATTSRFVLTDLRPISRRGSRRSSEPTHHVRERDLDASRAPDGSRGGIRGRCGRSICRSITSTTPWRGTS</sequence>
<organism evidence="2 3">
    <name type="scientific">Tolypocladium paradoxum</name>
    <dbReference type="NCBI Taxonomy" id="94208"/>
    <lineage>
        <taxon>Eukaryota</taxon>
        <taxon>Fungi</taxon>
        <taxon>Dikarya</taxon>
        <taxon>Ascomycota</taxon>
        <taxon>Pezizomycotina</taxon>
        <taxon>Sordariomycetes</taxon>
        <taxon>Hypocreomycetidae</taxon>
        <taxon>Hypocreales</taxon>
        <taxon>Ophiocordycipitaceae</taxon>
        <taxon>Tolypocladium</taxon>
    </lineage>
</organism>
<gene>
    <name evidence="2" type="ORF">TPAR_01505</name>
</gene>
<protein>
    <submittedName>
        <fullName evidence="2">Uncharacterized protein</fullName>
    </submittedName>
</protein>